<organism evidence="1 2">
    <name type="scientific">Bdellovibrio bacteriovorus</name>
    <dbReference type="NCBI Taxonomy" id="959"/>
    <lineage>
        <taxon>Bacteria</taxon>
        <taxon>Pseudomonadati</taxon>
        <taxon>Bdellovibrionota</taxon>
        <taxon>Bdellovibrionia</taxon>
        <taxon>Bdellovibrionales</taxon>
        <taxon>Pseudobdellovibrionaceae</taxon>
        <taxon>Bdellovibrio</taxon>
    </lineage>
</organism>
<reference evidence="1 2" key="1">
    <citation type="submission" date="2016-03" db="EMBL/GenBank/DDBJ databases">
        <authorList>
            <person name="Ploux O."/>
        </authorList>
    </citation>
    <scope>NUCLEOTIDE SEQUENCE [LARGE SCALE GENOMIC DNA]</scope>
    <source>
        <strain evidence="1 2">BER2</strain>
    </source>
</reference>
<dbReference type="InterPro" id="IPR029063">
    <property type="entry name" value="SAM-dependent_MTases_sf"/>
</dbReference>
<comment type="caution">
    <text evidence="1">The sequence shown here is derived from an EMBL/GenBank/DDBJ whole genome shotgun (WGS) entry which is preliminary data.</text>
</comment>
<dbReference type="SUPFAM" id="SSF53335">
    <property type="entry name" value="S-adenosyl-L-methionine-dependent methyltransferases"/>
    <property type="match status" value="1"/>
</dbReference>
<name>A0A150WUG6_BDEBC</name>
<accession>A0A150WUG6</accession>
<dbReference type="EMBL" id="LUKF01000003">
    <property type="protein sequence ID" value="KYG70071.1"/>
    <property type="molecule type" value="Genomic_DNA"/>
</dbReference>
<dbReference type="Pfam" id="PF13489">
    <property type="entry name" value="Methyltransf_23"/>
    <property type="match status" value="1"/>
</dbReference>
<dbReference type="Gene3D" id="3.40.50.150">
    <property type="entry name" value="Vaccinia Virus protein VP39"/>
    <property type="match status" value="1"/>
</dbReference>
<evidence type="ECO:0000313" key="2">
    <source>
        <dbReference type="Proteomes" id="UP000075391"/>
    </source>
</evidence>
<sequence>MQCLLCQSPNSNAFKVVKKPERSYFHCEDCDFIFMNPAERLTFEEEKQRYDLHQNEESAGYLAFFDPLIKGVTDHFKAAGVESLSLTSLDYGCGPTATLSKLLNAHGFETSNYDAFYFTDTEILKRTYHLITSTEVWEHLHNPKMEIERMLSLLKPGGILAIMTSAHKGEAAFHDWHYRRDLTHVGFFSERSMNWIAERFRLHVVKMKSPYFIFQKMF</sequence>
<keyword evidence="1" id="KW-0808">Transferase</keyword>
<dbReference type="GO" id="GO:0032259">
    <property type="term" value="P:methylation"/>
    <property type="evidence" value="ECO:0007669"/>
    <property type="project" value="UniProtKB-KW"/>
</dbReference>
<protein>
    <submittedName>
        <fullName evidence="1">Methyltransferase</fullName>
    </submittedName>
</protein>
<keyword evidence="1" id="KW-0489">Methyltransferase</keyword>
<proteinExistence type="predicted"/>
<dbReference type="GO" id="GO:0008168">
    <property type="term" value="F:methyltransferase activity"/>
    <property type="evidence" value="ECO:0007669"/>
    <property type="project" value="UniProtKB-KW"/>
</dbReference>
<gene>
    <name evidence="1" type="ORF">AZI85_15390</name>
</gene>
<dbReference type="RefSeq" id="WP_063242985.1">
    <property type="nucleotide sequence ID" value="NZ_LUKF01000003.1"/>
</dbReference>
<dbReference type="OrthoDB" id="5291149at2"/>
<evidence type="ECO:0000313" key="1">
    <source>
        <dbReference type="EMBL" id="KYG70071.1"/>
    </source>
</evidence>
<dbReference type="Proteomes" id="UP000075391">
    <property type="component" value="Unassembled WGS sequence"/>
</dbReference>
<dbReference type="AlphaFoldDB" id="A0A150WUG6"/>